<dbReference type="HOGENOM" id="CLU_942437_0_0_9"/>
<dbReference type="GO" id="GO:0016747">
    <property type="term" value="F:acyltransferase activity, transferring groups other than amino-acyl groups"/>
    <property type="evidence" value="ECO:0007669"/>
    <property type="project" value="InterPro"/>
</dbReference>
<feature type="domain" description="N-acetyltransferase" evidence="1">
    <location>
        <begin position="2"/>
        <end position="150"/>
    </location>
</feature>
<dbReference type="Proteomes" id="UP000001556">
    <property type="component" value="Chromosome"/>
</dbReference>
<dbReference type="eggNOG" id="COG4552">
    <property type="taxonomic scope" value="Bacteria"/>
</dbReference>
<name>A4J6N9_DESRM</name>
<dbReference type="RefSeq" id="WP_011878544.1">
    <property type="nucleotide sequence ID" value="NC_009253.1"/>
</dbReference>
<dbReference type="PROSITE" id="PS51186">
    <property type="entry name" value="GNAT"/>
    <property type="match status" value="1"/>
</dbReference>
<evidence type="ECO:0000313" key="2">
    <source>
        <dbReference type="EMBL" id="ABO50742.1"/>
    </source>
</evidence>
<dbReference type="AlphaFoldDB" id="A4J6N9"/>
<protein>
    <recommendedName>
        <fullName evidence="1">N-acetyltransferase domain-containing protein</fullName>
    </recommendedName>
</protein>
<organism evidence="2 3">
    <name type="scientific">Desulforamulus reducens (strain ATCC BAA-1160 / DSM 100696 / MI-1)</name>
    <name type="common">Desulfotomaculum reducens</name>
    <dbReference type="NCBI Taxonomy" id="349161"/>
    <lineage>
        <taxon>Bacteria</taxon>
        <taxon>Bacillati</taxon>
        <taxon>Bacillota</taxon>
        <taxon>Clostridia</taxon>
        <taxon>Eubacteriales</taxon>
        <taxon>Peptococcaceae</taxon>
        <taxon>Desulforamulus</taxon>
    </lineage>
</organism>
<dbReference type="Pfam" id="PF13527">
    <property type="entry name" value="Acetyltransf_9"/>
    <property type="match status" value="1"/>
</dbReference>
<dbReference type="InterPro" id="IPR000182">
    <property type="entry name" value="GNAT_dom"/>
</dbReference>
<evidence type="ECO:0000313" key="3">
    <source>
        <dbReference type="Proteomes" id="UP000001556"/>
    </source>
</evidence>
<proteinExistence type="predicted"/>
<reference evidence="2 3" key="1">
    <citation type="submission" date="2007-03" db="EMBL/GenBank/DDBJ databases">
        <title>Complete sequence of Desulfotomaculum reducens MI-1.</title>
        <authorList>
            <consortium name="US DOE Joint Genome Institute"/>
            <person name="Copeland A."/>
            <person name="Lucas S."/>
            <person name="Lapidus A."/>
            <person name="Barry K."/>
            <person name="Detter J.C."/>
            <person name="Glavina del Rio T."/>
            <person name="Hammon N."/>
            <person name="Israni S."/>
            <person name="Dalin E."/>
            <person name="Tice H."/>
            <person name="Pitluck S."/>
            <person name="Sims D."/>
            <person name="Brettin T."/>
            <person name="Bruce D."/>
            <person name="Han C."/>
            <person name="Tapia R."/>
            <person name="Schmutz J."/>
            <person name="Larimer F."/>
            <person name="Land M."/>
            <person name="Hauser L."/>
            <person name="Kyrpides N."/>
            <person name="Kim E."/>
            <person name="Tebo B.M."/>
            <person name="Richardson P."/>
        </authorList>
    </citation>
    <scope>NUCLEOTIDE SEQUENCE [LARGE SCALE GENOMIC DNA]</scope>
    <source>
        <strain evidence="2 3">MI-1</strain>
    </source>
</reference>
<dbReference type="SUPFAM" id="SSF55729">
    <property type="entry name" value="Acyl-CoA N-acyltransferases (Nat)"/>
    <property type="match status" value="1"/>
</dbReference>
<dbReference type="OrthoDB" id="1986015at2"/>
<keyword evidence="3" id="KW-1185">Reference proteome</keyword>
<gene>
    <name evidence="2" type="ordered locus">Dred_2229</name>
</gene>
<dbReference type="EMBL" id="CP000612">
    <property type="protein sequence ID" value="ABO50742.1"/>
    <property type="molecule type" value="Genomic_DNA"/>
</dbReference>
<dbReference type="InterPro" id="IPR016181">
    <property type="entry name" value="Acyl_CoA_acyltransferase"/>
</dbReference>
<dbReference type="STRING" id="349161.Dred_2229"/>
<sequence length="295" mass="34246">MFEVRLAQKGEIVYQKEIWKLCFGDQDSYIDFYYANRYKEHETLLLLYNGDISAMLTMIPVKLVTPDNQIFHAAMLYAIATHPQKQNRGFATHLMNYSDEYLKANNKNLSVLVPAEEQLFSYYYKRGYEKGFYIRETSLNRHKIDTLPISQTHKGTISPIVAEEYNLRRNKQLSDRFYIAYEDEDINYQKKLSRQSGADIYGIDFEKIQGCAAIERLSLEKVLIKEILLPEELLNEGIKLIVQQLDAKEYIVRTPAYLGGHLGGSIRPFAMAKVHRKINLELTPENLGYLGFAFD</sequence>
<accession>A4J6N9</accession>
<dbReference type="Gene3D" id="3.40.630.30">
    <property type="match status" value="1"/>
</dbReference>
<dbReference type="CDD" id="cd04301">
    <property type="entry name" value="NAT_SF"/>
    <property type="match status" value="1"/>
</dbReference>
<dbReference type="KEGG" id="drm:Dred_2229"/>
<evidence type="ECO:0000259" key="1">
    <source>
        <dbReference type="PROSITE" id="PS51186"/>
    </source>
</evidence>